<name>A0ACB8X2P1_9TELE</name>
<protein>
    <submittedName>
        <fullName evidence="1">Uncharacterized protein</fullName>
    </submittedName>
</protein>
<proteinExistence type="predicted"/>
<sequence length="1341" mass="149735">MSGPTNVQYQSGLYGGNNNSSSPLSSRGNSPIVCERCGEVCRGEVVRVKNTHFHVHCFTCQDSYMCGCDLVRSGFFHHSGEYICTEDYQRLHGTQCDSCDQYITGEVVSALGRTYHPHCFVCSICRSPFPIGDRVTFCGKKCVCQQCSHTLNSDKPVKVHGPSYCAGCGEEIKQGQSLLALERQWHVSCFKCRTCGIALTGEYICKDGVPYCEADYHTQFGIRCDSCNRYISGRVLELRRTSETASISPPGSSPLLGSPHRLICSKADGDVLDYKQLAALPRVKAIYGIQRPDIIPYQADHAHTHLSDDTLERYSCGQDLLDGVELRTRRSSSSIFTDSPAHSRHGGSPLHCYLPTSEDTNIYRKPPIYKRRDISASPTANKSKTNENLVNSTRLSTSNCNSIYHPDSNYYPYAGSPKVSRVRRFSSGGEDDGWNHNINKGIGRMILKEEMKARSGCHDNDPWGSRRSSRCSSKEALNNLGFSSLNGYSYIAKSSSLPGYGKNGLNRPGSAGADYYQYDSSNAVNWQIREYKIYPYEALIVSVRGQQRLPSDVDRARLERHLSPEEFFRVFGMSMSAFDCLAQWKKNELKKQEFEESRLGLLEVLEDTLPLIQEAFPAQLVVVMERLVNELGSLLKMLDHETVSPATADKMASIRNILDSLQLSVNGSDVYMNSCLYGNGTSFVESLFEDFDCDLHMLSASPVEQKEHKEEEEKTHPNKSTPTDTPPPLPTTPLPDDYYEEAVPLDPGSTPQYFTTNMNSSVHAQTLKKHSLLLTSRNSVEDAYYEDADNNYPITRINGPPINSYNDSDALSSSYESYEEEEEEAKGRDQPQRWTAEESPDGPVRDCRICAFLLRKKRFGQWAKQLVVVRDNKLQCYKSIKESTPHTELPLNLCNVIYVPKEGRKKRHELRFSLPGGEALVLAVQSKEQAQRWLKVVQDVGSQSSNTEGLDGSTSPIIQRKLELDKVLQCDRQASDSDSGPTADIQSSTQGPGRDTTDSLSFLSVCLGGSWKERWCVVRDGSLYLQKDPGDHRPPVIVVPLKGAEVVPGGLGPKHPFSFCILQAGSELASLEASCSEDLGRWLGVLFAETGSATLPEELHYDYIDVDTLTDIRHAARHSFLWATTTAASSSSASTDSRTYDEVYESVAEADVESRAGQVRRHASFSSRDSEKTEQQAAIKRHASNVNQYGRYGKTRAEEDARRYLTQKEELEKQKEELRNALISLRREKKEVKEEMKSVTGHGVEQRLAKLEALCKQKEEERVELELRLTEVKENLKKSLASGALGPPTDTRISIKAQGSKVEKVYNETVPVNSATELRKRPPSLYASSKGNVMQKAKQEE</sequence>
<organism evidence="1 2">
    <name type="scientific">Scortum barcoo</name>
    <name type="common">barcoo grunter</name>
    <dbReference type="NCBI Taxonomy" id="214431"/>
    <lineage>
        <taxon>Eukaryota</taxon>
        <taxon>Metazoa</taxon>
        <taxon>Chordata</taxon>
        <taxon>Craniata</taxon>
        <taxon>Vertebrata</taxon>
        <taxon>Euteleostomi</taxon>
        <taxon>Actinopterygii</taxon>
        <taxon>Neopterygii</taxon>
        <taxon>Teleostei</taxon>
        <taxon>Neoteleostei</taxon>
        <taxon>Acanthomorphata</taxon>
        <taxon>Eupercaria</taxon>
        <taxon>Centrarchiformes</taxon>
        <taxon>Terapontoidei</taxon>
        <taxon>Terapontidae</taxon>
        <taxon>Scortum</taxon>
    </lineage>
</organism>
<evidence type="ECO:0000313" key="1">
    <source>
        <dbReference type="EMBL" id="KAI3373223.1"/>
    </source>
</evidence>
<keyword evidence="2" id="KW-1185">Reference proteome</keyword>
<reference evidence="1" key="1">
    <citation type="submission" date="2022-04" db="EMBL/GenBank/DDBJ databases">
        <title>Jade perch genome.</title>
        <authorList>
            <person name="Chao B."/>
        </authorList>
    </citation>
    <scope>NUCLEOTIDE SEQUENCE</scope>
    <source>
        <strain evidence="1">CB-2022</strain>
    </source>
</reference>
<evidence type="ECO:0000313" key="2">
    <source>
        <dbReference type="Proteomes" id="UP000831701"/>
    </source>
</evidence>
<comment type="caution">
    <text evidence="1">The sequence shown here is derived from an EMBL/GenBank/DDBJ whole genome shotgun (WGS) entry which is preliminary data.</text>
</comment>
<gene>
    <name evidence="1" type="ORF">L3Q82_006530</name>
</gene>
<dbReference type="EMBL" id="CM041534">
    <property type="protein sequence ID" value="KAI3373223.1"/>
    <property type="molecule type" value="Genomic_DNA"/>
</dbReference>
<dbReference type="Proteomes" id="UP000831701">
    <property type="component" value="Chromosome 4"/>
</dbReference>
<accession>A0ACB8X2P1</accession>